<name>A0A9W7Y8L7_9FUNG</name>
<comment type="similarity">
    <text evidence="2">Belongs to the ZWILCH family.</text>
</comment>
<evidence type="ECO:0000256" key="5">
    <source>
        <dbReference type="ARBA" id="ARBA00022776"/>
    </source>
</evidence>
<evidence type="ECO:0000256" key="3">
    <source>
        <dbReference type="ARBA" id="ARBA00022454"/>
    </source>
</evidence>
<dbReference type="GO" id="GO:0034501">
    <property type="term" value="P:protein localization to kinetochore"/>
    <property type="evidence" value="ECO:0007669"/>
    <property type="project" value="TreeGrafter"/>
</dbReference>
<evidence type="ECO:0000256" key="4">
    <source>
        <dbReference type="ARBA" id="ARBA00022618"/>
    </source>
</evidence>
<protein>
    <submittedName>
        <fullName evidence="9">Uncharacterized protein</fullName>
    </submittedName>
</protein>
<keyword evidence="7" id="KW-0137">Centromere</keyword>
<evidence type="ECO:0000256" key="1">
    <source>
        <dbReference type="ARBA" id="ARBA00004584"/>
    </source>
</evidence>
<dbReference type="Gene3D" id="1.10.287.1880">
    <property type="match status" value="1"/>
</dbReference>
<reference evidence="9" key="1">
    <citation type="submission" date="2022-07" db="EMBL/GenBank/DDBJ databases">
        <title>Phylogenomic reconstructions and comparative analyses of Kickxellomycotina fungi.</title>
        <authorList>
            <person name="Reynolds N.K."/>
            <person name="Stajich J.E."/>
            <person name="Barry K."/>
            <person name="Grigoriev I.V."/>
            <person name="Crous P."/>
            <person name="Smith M.E."/>
        </authorList>
    </citation>
    <scope>NUCLEOTIDE SEQUENCE</scope>
    <source>
        <strain evidence="9">BCRC 34381</strain>
    </source>
</reference>
<keyword evidence="4" id="KW-0132">Cell division</keyword>
<sequence length="537" mass="58142">MQHWAEYDLFGSPALAEPVAAALLGRDTGGGADDTPRDGNAVDDDDDGMSGLPIAPRPSVSYAVLHGVWRSEVRGGSCVAALPPAPQPSAQWILELLSMPLTREPGASKPLPALHMEIGRLEEWCKCWMAGERWAASQTGGPDVFRLHPWQECPGAAKRGEGGDHTETLDESSMAVYSGAAESGAGALERHRTEFGAKIDAFIDASIYDTRGSTALGRQGRAGGVYVLEGFPLREGLDFTERLWNLAHHAYDDTDLSEAVAAVAEGLETRKLQPFIHHGNKSSLAQVIRQALQMAQATTLVDEEAERERIAGQLDLWIDEQPLDPFVHSGLHKLRADFWFYFVSGHLATPRQVEPYLDMEQEPAQLVARFQLLLRVLEVWWLLRQAVPGMPRQFASQVVGALLDHFATALPAAARHDGGDDDDDEASGGGARYEDPLRIIAFLPMYSSEVQDFVATVAGGFDPARYTATATVAQGGGAEQDAAQHARYSLRHMSATPGLVDQHFARDDVQLDLLSDTASDAGGGAGDEYTVFEATHL</sequence>
<evidence type="ECO:0000256" key="2">
    <source>
        <dbReference type="ARBA" id="ARBA00009062"/>
    </source>
</evidence>
<evidence type="ECO:0000313" key="9">
    <source>
        <dbReference type="EMBL" id="KAJ1725918.1"/>
    </source>
</evidence>
<dbReference type="Pfam" id="PF09817">
    <property type="entry name" value="Zwilch"/>
    <property type="match status" value="1"/>
</dbReference>
<dbReference type="AlphaFoldDB" id="A0A9W7Y8L7"/>
<evidence type="ECO:0000256" key="8">
    <source>
        <dbReference type="SAM" id="MobiDB-lite"/>
    </source>
</evidence>
<dbReference type="Proteomes" id="UP001143981">
    <property type="component" value="Unassembled WGS sequence"/>
</dbReference>
<dbReference type="PANTHER" id="PTHR15995">
    <property type="entry name" value="PROTEIN ZWILCH HOMOLOG"/>
    <property type="match status" value="1"/>
</dbReference>
<keyword evidence="5" id="KW-0498">Mitosis</keyword>
<comment type="caution">
    <text evidence="9">The sequence shown here is derived from an EMBL/GenBank/DDBJ whole genome shotgun (WGS) entry which is preliminary data.</text>
</comment>
<dbReference type="GO" id="GO:0051301">
    <property type="term" value="P:cell division"/>
    <property type="evidence" value="ECO:0007669"/>
    <property type="project" value="UniProtKB-KW"/>
</dbReference>
<dbReference type="Gene3D" id="1.20.58.730">
    <property type="match status" value="1"/>
</dbReference>
<comment type="subcellular location">
    <subcellularLocation>
        <location evidence="1">Chromosome</location>
        <location evidence="1">Centromere</location>
    </subcellularLocation>
</comment>
<gene>
    <name evidence="9" type="ORF">LPJ61_005550</name>
</gene>
<evidence type="ECO:0000313" key="10">
    <source>
        <dbReference type="Proteomes" id="UP001143981"/>
    </source>
</evidence>
<keyword evidence="6" id="KW-0131">Cell cycle</keyword>
<proteinExistence type="inferred from homology"/>
<keyword evidence="3" id="KW-0158">Chromosome</keyword>
<dbReference type="InterPro" id="IPR018630">
    <property type="entry name" value="Zwilch"/>
</dbReference>
<evidence type="ECO:0000256" key="7">
    <source>
        <dbReference type="ARBA" id="ARBA00023328"/>
    </source>
</evidence>
<dbReference type="GO" id="GO:0007094">
    <property type="term" value="P:mitotic spindle assembly checkpoint signaling"/>
    <property type="evidence" value="ECO:0007669"/>
    <property type="project" value="TreeGrafter"/>
</dbReference>
<accession>A0A9W7Y8L7</accession>
<keyword evidence="10" id="KW-1185">Reference proteome</keyword>
<organism evidence="9 10">
    <name type="scientific">Coemansia biformis</name>
    <dbReference type="NCBI Taxonomy" id="1286918"/>
    <lineage>
        <taxon>Eukaryota</taxon>
        <taxon>Fungi</taxon>
        <taxon>Fungi incertae sedis</taxon>
        <taxon>Zoopagomycota</taxon>
        <taxon>Kickxellomycotina</taxon>
        <taxon>Kickxellomycetes</taxon>
        <taxon>Kickxellales</taxon>
        <taxon>Kickxellaceae</taxon>
        <taxon>Coemansia</taxon>
    </lineage>
</organism>
<dbReference type="PANTHER" id="PTHR15995:SF1">
    <property type="entry name" value="PROTEIN ZWILCH HOMOLOG"/>
    <property type="match status" value="1"/>
</dbReference>
<feature type="region of interest" description="Disordered" evidence="8">
    <location>
        <begin position="26"/>
        <end position="54"/>
    </location>
</feature>
<dbReference type="GO" id="GO:1990423">
    <property type="term" value="C:RZZ complex"/>
    <property type="evidence" value="ECO:0007669"/>
    <property type="project" value="InterPro"/>
</dbReference>
<dbReference type="OrthoDB" id="5556307at2759"/>
<evidence type="ECO:0000256" key="6">
    <source>
        <dbReference type="ARBA" id="ARBA00023306"/>
    </source>
</evidence>
<dbReference type="EMBL" id="JANBOI010001903">
    <property type="protein sequence ID" value="KAJ1725918.1"/>
    <property type="molecule type" value="Genomic_DNA"/>
</dbReference>